<dbReference type="EMBL" id="JAEHNZ010000005">
    <property type="protein sequence ID" value="MBK0397297.1"/>
    <property type="molecule type" value="Genomic_DNA"/>
</dbReference>
<sequence>MTAELEQELRYARSAIWTVAQMGGESAKLLMQYIGWFAPEGGKLSFAEIAAHLAAVQAMFNDSTAAEWQSALQQMLADKVSGSLKTPLTDHLALEDYLAAASHARDGQPENNGGNQEHAASAAQSVNPNHSAGSYPEGTRLVPKSEPPSAAAPPSAEQKARAHKLCQQMQQACHRAQR</sequence>
<reference evidence="2 3" key="1">
    <citation type="journal article" date="2021" name="Pathogens">
        <title>Isolation and Characterization of Kingella bonacorsii sp. nov., A Novel Kingella Species Detected in a Stable Periodontitis Subject.</title>
        <authorList>
            <person name="Antezack A."/>
            <person name="Boxberger M."/>
            <person name="Rolland C."/>
            <person name="Monnet-Corti V."/>
            <person name="La Scola B."/>
        </authorList>
    </citation>
    <scope>NUCLEOTIDE SEQUENCE [LARGE SCALE GENOMIC DNA]</scope>
    <source>
        <strain evidence="2 3">Marseille-Q4569</strain>
    </source>
</reference>
<protein>
    <submittedName>
        <fullName evidence="2">Uncharacterized protein</fullName>
    </submittedName>
</protein>
<gene>
    <name evidence="2" type="ORF">JDW22_12115</name>
</gene>
<evidence type="ECO:0000256" key="1">
    <source>
        <dbReference type="SAM" id="MobiDB-lite"/>
    </source>
</evidence>
<name>A0ABS1BVK7_9NEIS</name>
<feature type="compositionally biased region" description="Low complexity" evidence="1">
    <location>
        <begin position="147"/>
        <end position="157"/>
    </location>
</feature>
<dbReference type="Proteomes" id="UP000614058">
    <property type="component" value="Unassembled WGS sequence"/>
</dbReference>
<comment type="caution">
    <text evidence="2">The sequence shown here is derived from an EMBL/GenBank/DDBJ whole genome shotgun (WGS) entry which is preliminary data.</text>
</comment>
<feature type="compositionally biased region" description="Polar residues" evidence="1">
    <location>
        <begin position="122"/>
        <end position="132"/>
    </location>
</feature>
<organism evidence="2 3">
    <name type="scientific">Kingella bonacorsii</name>
    <dbReference type="NCBI Taxonomy" id="2796361"/>
    <lineage>
        <taxon>Bacteria</taxon>
        <taxon>Pseudomonadati</taxon>
        <taxon>Pseudomonadota</taxon>
        <taxon>Betaproteobacteria</taxon>
        <taxon>Neisseriales</taxon>
        <taxon>Neisseriaceae</taxon>
        <taxon>Kingella</taxon>
    </lineage>
</organism>
<accession>A0ABS1BVK7</accession>
<keyword evidence="3" id="KW-1185">Reference proteome</keyword>
<evidence type="ECO:0000313" key="3">
    <source>
        <dbReference type="Proteomes" id="UP000614058"/>
    </source>
</evidence>
<dbReference type="RefSeq" id="WP_200523261.1">
    <property type="nucleotide sequence ID" value="NZ_JAEHNZ010000005.1"/>
</dbReference>
<evidence type="ECO:0000313" key="2">
    <source>
        <dbReference type="EMBL" id="MBK0397297.1"/>
    </source>
</evidence>
<proteinExistence type="predicted"/>
<feature type="region of interest" description="Disordered" evidence="1">
    <location>
        <begin position="104"/>
        <end position="178"/>
    </location>
</feature>